<evidence type="ECO:0000256" key="3">
    <source>
        <dbReference type="ARBA" id="ARBA00023242"/>
    </source>
</evidence>
<dbReference type="GO" id="GO:0120230">
    <property type="term" value="F:recombinase activator activity"/>
    <property type="evidence" value="ECO:0007669"/>
    <property type="project" value="TreeGrafter"/>
</dbReference>
<evidence type="ECO:0000256" key="2">
    <source>
        <dbReference type="ARBA" id="ARBA00023172"/>
    </source>
</evidence>
<dbReference type="OrthoDB" id="272266at2759"/>
<dbReference type="PANTHER" id="PTHR15938:SF0">
    <property type="entry name" value="HOMOLOGOUS-PAIRING PROTEIN 2 HOMOLOG"/>
    <property type="match status" value="1"/>
</dbReference>
<dbReference type="AlphaFoldDB" id="G1XL01"/>
<evidence type="ECO:0000256" key="1">
    <source>
        <dbReference type="ARBA" id="ARBA00004123"/>
    </source>
</evidence>
<evidence type="ECO:0000313" key="6">
    <source>
        <dbReference type="Proteomes" id="UP000008784"/>
    </source>
</evidence>
<dbReference type="GO" id="GO:0003690">
    <property type="term" value="F:double-stranded DNA binding"/>
    <property type="evidence" value="ECO:0007669"/>
    <property type="project" value="TreeGrafter"/>
</dbReference>
<dbReference type="EMBL" id="ADOT01000195">
    <property type="protein sequence ID" value="EGX46007.1"/>
    <property type="molecule type" value="Genomic_DNA"/>
</dbReference>
<dbReference type="InParanoid" id="G1XL01"/>
<dbReference type="RefSeq" id="XP_011125163.1">
    <property type="nucleotide sequence ID" value="XM_011126861.1"/>
</dbReference>
<organism evidence="5 6">
    <name type="scientific">Arthrobotrys oligospora (strain ATCC 24927 / CBS 115.81 / DSM 1491)</name>
    <name type="common">Nematode-trapping fungus</name>
    <name type="synonym">Didymozoophaga oligospora</name>
    <dbReference type="NCBI Taxonomy" id="756982"/>
    <lineage>
        <taxon>Eukaryota</taxon>
        <taxon>Fungi</taxon>
        <taxon>Dikarya</taxon>
        <taxon>Ascomycota</taxon>
        <taxon>Pezizomycotina</taxon>
        <taxon>Orbiliomycetes</taxon>
        <taxon>Orbiliales</taxon>
        <taxon>Orbiliaceae</taxon>
        <taxon>Orbilia</taxon>
        <taxon>Orbilia oligospora</taxon>
    </lineage>
</organism>
<dbReference type="GeneID" id="22896058"/>
<dbReference type="PANTHER" id="PTHR15938">
    <property type="entry name" value="TBP-1 INTERACTING PROTEIN"/>
    <property type="match status" value="1"/>
</dbReference>
<dbReference type="GO" id="GO:0120231">
    <property type="term" value="C:DNA recombinase auxiliary factor complex"/>
    <property type="evidence" value="ECO:0007669"/>
    <property type="project" value="TreeGrafter"/>
</dbReference>
<accession>G1XL01</accession>
<evidence type="ECO:0000256" key="4">
    <source>
        <dbReference type="ARBA" id="ARBA00023254"/>
    </source>
</evidence>
<comment type="subcellular location">
    <subcellularLocation>
        <location evidence="1">Nucleus</location>
    </subcellularLocation>
</comment>
<keyword evidence="3" id="KW-0539">Nucleus</keyword>
<dbReference type="Proteomes" id="UP000008784">
    <property type="component" value="Unassembled WGS sequence"/>
</dbReference>
<proteinExistence type="predicted"/>
<gene>
    <name evidence="5" type="ORF">AOL_s00110g171</name>
</gene>
<keyword evidence="6" id="KW-1185">Reference proteome</keyword>
<comment type="caution">
    <text evidence="5">The sequence shown here is derived from an EMBL/GenBank/DDBJ whole genome shotgun (WGS) entry which is preliminary data.</text>
</comment>
<evidence type="ECO:0000313" key="5">
    <source>
        <dbReference type="EMBL" id="EGX46007.1"/>
    </source>
</evidence>
<protein>
    <submittedName>
        <fullName evidence="5">Uncharacterized protein</fullName>
    </submittedName>
</protein>
<dbReference type="GO" id="GO:0010774">
    <property type="term" value="P:meiotic strand invasion involved in reciprocal meiotic recombination"/>
    <property type="evidence" value="ECO:0007669"/>
    <property type="project" value="TreeGrafter"/>
</dbReference>
<dbReference type="GO" id="GO:0000794">
    <property type="term" value="C:condensed nuclear chromosome"/>
    <property type="evidence" value="ECO:0007669"/>
    <property type="project" value="TreeGrafter"/>
</dbReference>
<keyword evidence="4" id="KW-0469">Meiosis</keyword>
<keyword evidence="2" id="KW-0233">DNA recombination</keyword>
<reference evidence="5 6" key="1">
    <citation type="journal article" date="2011" name="PLoS Pathog.">
        <title>Genomic and proteomic analyses of the fungus Arthrobotrys oligospora provide insights into nematode-trap formation.</title>
        <authorList>
            <person name="Yang J."/>
            <person name="Wang L."/>
            <person name="Ji X."/>
            <person name="Feng Y."/>
            <person name="Li X."/>
            <person name="Zou C."/>
            <person name="Xu J."/>
            <person name="Ren Y."/>
            <person name="Mi Q."/>
            <person name="Wu J."/>
            <person name="Liu S."/>
            <person name="Liu Y."/>
            <person name="Huang X."/>
            <person name="Wang H."/>
            <person name="Niu X."/>
            <person name="Li J."/>
            <person name="Liang L."/>
            <person name="Luo Y."/>
            <person name="Ji K."/>
            <person name="Zhou W."/>
            <person name="Yu Z."/>
            <person name="Li G."/>
            <person name="Liu Y."/>
            <person name="Li L."/>
            <person name="Qiao M."/>
            <person name="Feng L."/>
            <person name="Zhang K.-Q."/>
        </authorList>
    </citation>
    <scope>NUCLEOTIDE SEQUENCE [LARGE SCALE GENOMIC DNA]</scope>
    <source>
        <strain evidence="6">ATCC 24927 / CBS 115.81 / DSM 1491</strain>
    </source>
</reference>
<dbReference type="GO" id="GO:0000709">
    <property type="term" value="P:meiotic joint molecule formation"/>
    <property type="evidence" value="ECO:0007669"/>
    <property type="project" value="TreeGrafter"/>
</dbReference>
<name>G1XL01_ARTOA</name>
<sequence length="279" mass="31053">MKTLVEVMKERTSTLKAELKSLQVTLQKLRSMPTADDLKSEVDTLQREVTDLRSRLEPLRSGDVKPISAEEKQKVQMEAKKMQGLWTARKRWSKEFFEAVADGLGGDVNPKDLKVSYTHPFIHSMSACLIPRVPRPSIAILCKGLPIQLPCLGVGYALVQDNESLCPEDASSIVSTTRNISIIEVSPHLIHTNSLIHPEPALFLYYHAHQVNNRPMELSGDLVILCHGKHTTIPCPGFTIIPPTFNITNHGPFSHFHNLSAPLLFPHSSFILLNVSALS</sequence>
<dbReference type="GO" id="GO:0007129">
    <property type="term" value="P:homologous chromosome pairing at meiosis"/>
    <property type="evidence" value="ECO:0007669"/>
    <property type="project" value="TreeGrafter"/>
</dbReference>
<dbReference type="STRING" id="756982.G1XL01"/>
<dbReference type="HOGENOM" id="CLU_997392_0_0_1"/>